<accession>A0A450WND9</accession>
<dbReference type="AlphaFoldDB" id="A0A450WND9"/>
<proteinExistence type="predicted"/>
<sequence>MTASFANFDPDFASFLTRNAAPTDGTHWSVARNFLLDERITRERAESYKNRGAATRHGNVEEWSTRHNAYLKKEVFVTGDGLEPPEHIDVGDLDVCPDTFRSPAVFSSLGSTLSFDLIRVQKVESFKRALNESPETVLTWAAGALASDREASRDLDELLQRFTRKRKYRPVFATVWDDLSDLFGEIPEQDSPDWVDTLRDRLGLYTYDPKPSGTLEKIDPIPILIFRYPIVAVPRLSSLDDRKRPLAVPCVLDGDFSHAFCPSPRESDTGHTMDLAGAASCNELTREVLHPAMRLRARHLFRVGSITRSVDPNAIHEQRGLHLTYLRECFRRPEYGKHTDEDLL</sequence>
<organism evidence="1">
    <name type="scientific">Candidatus Kentrum sp. LFY</name>
    <dbReference type="NCBI Taxonomy" id="2126342"/>
    <lineage>
        <taxon>Bacteria</taxon>
        <taxon>Pseudomonadati</taxon>
        <taxon>Pseudomonadota</taxon>
        <taxon>Gammaproteobacteria</taxon>
        <taxon>Candidatus Kentrum</taxon>
    </lineage>
</organism>
<evidence type="ECO:0000313" key="1">
    <source>
        <dbReference type="EMBL" id="VFK18571.1"/>
    </source>
</evidence>
<gene>
    <name evidence="1" type="ORF">BECKLFY1418C_GA0070996_104521</name>
</gene>
<dbReference type="EMBL" id="CAADFN010000045">
    <property type="protein sequence ID" value="VFK18571.1"/>
    <property type="molecule type" value="Genomic_DNA"/>
</dbReference>
<reference evidence="1" key="1">
    <citation type="submission" date="2019-02" db="EMBL/GenBank/DDBJ databases">
        <authorList>
            <person name="Gruber-Vodicka R. H."/>
            <person name="Seah K. B. B."/>
        </authorList>
    </citation>
    <scope>NUCLEOTIDE SEQUENCE</scope>
    <source>
        <strain evidence="1">BECK_BY7</strain>
    </source>
</reference>
<protein>
    <submittedName>
        <fullName evidence="1">Uncharacterized protein</fullName>
    </submittedName>
</protein>
<name>A0A450WND9_9GAMM</name>